<protein>
    <submittedName>
        <fullName evidence="2">Uncharacterized protein</fullName>
    </submittedName>
</protein>
<dbReference type="AlphaFoldDB" id="A0A182S449"/>
<dbReference type="EnsemblMetazoa" id="AFUN015171-RA">
    <property type="protein sequence ID" value="AFUN015171-PA"/>
    <property type="gene ID" value="AFUN015171"/>
</dbReference>
<name>A0A182S449_ANOFN</name>
<accession>A0A182S449</accession>
<sequence>MLDCNCTVEPVAARAVPPGEGVWARCGTITNFCCDGTCAIPDPPVAVAGRCMEAVAAIVFAIVDDCGVCGREGAAAVRTIVLLLLLLVLTVMEVVTDGVELAADGPPDPVAPDEGDAERAFTTA</sequence>
<feature type="region of interest" description="Disordered" evidence="1">
    <location>
        <begin position="102"/>
        <end position="124"/>
    </location>
</feature>
<evidence type="ECO:0000313" key="2">
    <source>
        <dbReference type="EnsemblMetazoa" id="AFUN015171-PA"/>
    </source>
</evidence>
<evidence type="ECO:0000256" key="1">
    <source>
        <dbReference type="SAM" id="MobiDB-lite"/>
    </source>
</evidence>
<proteinExistence type="predicted"/>
<organism evidence="2">
    <name type="scientific">Anopheles funestus</name>
    <name type="common">African malaria mosquito</name>
    <dbReference type="NCBI Taxonomy" id="62324"/>
    <lineage>
        <taxon>Eukaryota</taxon>
        <taxon>Metazoa</taxon>
        <taxon>Ecdysozoa</taxon>
        <taxon>Arthropoda</taxon>
        <taxon>Hexapoda</taxon>
        <taxon>Insecta</taxon>
        <taxon>Pterygota</taxon>
        <taxon>Neoptera</taxon>
        <taxon>Endopterygota</taxon>
        <taxon>Diptera</taxon>
        <taxon>Nematocera</taxon>
        <taxon>Culicoidea</taxon>
        <taxon>Culicidae</taxon>
        <taxon>Anophelinae</taxon>
        <taxon>Anopheles</taxon>
    </lineage>
</organism>
<dbReference type="VEuPathDB" id="VectorBase:AFUN015171"/>
<reference evidence="2" key="1">
    <citation type="submission" date="2020-05" db="UniProtKB">
        <authorList>
            <consortium name="EnsemblMetazoa"/>
        </authorList>
    </citation>
    <scope>IDENTIFICATION</scope>
    <source>
        <strain evidence="2">FUMOZ</strain>
    </source>
</reference>